<dbReference type="Pfam" id="PF18944">
    <property type="entry name" value="DUF5691"/>
    <property type="match status" value="1"/>
</dbReference>
<dbReference type="OrthoDB" id="262508at2"/>
<dbReference type="RefSeq" id="WP_129399309.1">
    <property type="nucleotide sequence ID" value="NZ_SDWT01000001.1"/>
</dbReference>
<dbReference type="AlphaFoldDB" id="A0A4Q2S1M8"/>
<reference evidence="1 2" key="1">
    <citation type="submission" date="2019-01" db="EMBL/GenBank/DDBJ databases">
        <title>Novel species of Nocardioides.</title>
        <authorList>
            <person name="Liu Q."/>
            <person name="Xin Y.-H."/>
        </authorList>
    </citation>
    <scope>NUCLEOTIDE SEQUENCE [LARGE SCALE GENOMIC DNA]</scope>
    <source>
        <strain evidence="1 2">CGMCC 4.6882</strain>
    </source>
</reference>
<comment type="caution">
    <text evidence="1">The sequence shown here is derived from an EMBL/GenBank/DDBJ whole genome shotgun (WGS) entry which is preliminary data.</text>
</comment>
<dbReference type="Proteomes" id="UP000294071">
    <property type="component" value="Unassembled WGS sequence"/>
</dbReference>
<evidence type="ECO:0000313" key="2">
    <source>
        <dbReference type="Proteomes" id="UP000294071"/>
    </source>
</evidence>
<accession>A0A4Q2S1M8</accession>
<name>A0A4Q2S1M8_9ACTN</name>
<dbReference type="InterPro" id="IPR043746">
    <property type="entry name" value="DUF5691"/>
</dbReference>
<keyword evidence="2" id="KW-1185">Reference proteome</keyword>
<organism evidence="1 2">
    <name type="scientific">Nocardioides oleivorans</name>
    <dbReference type="NCBI Taxonomy" id="273676"/>
    <lineage>
        <taxon>Bacteria</taxon>
        <taxon>Bacillati</taxon>
        <taxon>Actinomycetota</taxon>
        <taxon>Actinomycetes</taxon>
        <taxon>Propionibacteriales</taxon>
        <taxon>Nocardioidaceae</taxon>
        <taxon>Nocardioides</taxon>
    </lineage>
</organism>
<gene>
    <name evidence="1" type="ORF">EUA93_06040</name>
</gene>
<evidence type="ECO:0000313" key="1">
    <source>
        <dbReference type="EMBL" id="RYB93953.1"/>
    </source>
</evidence>
<proteinExistence type="predicted"/>
<sequence length="499" mass="53043">MSALDQWLADVATSALVGTARRDAPPTPAQLGVEPEADDAPAEHRLLASAAVVDVLSRAGSRLPDVRPPMATAPPEVLPPCTDAAAQLLHLLLTQSPVSRATRDDLVVEWLRLAAAAGRRTPAWLLPGLLAFAATRRPVARALGAAAGERGAWLTALNPDWSSLLLDDEELALAGVADDWVEVWPTLPTAQAVPAFEAGRRADPAAARALLDAQWDGLAARVRSEAVQALRTGLSLADEPLLERALDDRAKSVRDAAARVLDRLPGSARGARMAARLRGLVRVKGTLVRHLEVDVPDPPDAAGVRDGLTAPTAGTTVPPTTWLAQVVHAAPLDTWTDLTGRGPAATLKMVRDKDVLSWLVDVVLTRRDGEWAAALVDHGRTDPRLLALLPDDTRSALLSAWVLRPPPGLDLPSLLTAAPRPWPDDLARTVLRAIQGQGSQSRLALVAGPMLAAALPPSSAPEVRVALDRVPQDATHLRRALTETLQLHAFRTSLTEAFR</sequence>
<protein>
    <submittedName>
        <fullName evidence="1">Uncharacterized protein</fullName>
    </submittedName>
</protein>
<dbReference type="EMBL" id="SDWT01000001">
    <property type="protein sequence ID" value="RYB93953.1"/>
    <property type="molecule type" value="Genomic_DNA"/>
</dbReference>